<keyword evidence="1" id="KW-0175">Coiled coil</keyword>
<sequence>MADNEQSAIAPEHTDAESVNKAIANLSLRVAQLEKGAATAAVVGDGDGTNLRPVLSEALMNLKTLRTILTTSASELEESLNELALTKAENQKLKYQIKHLKRSLEAEESKNAA</sequence>
<protein>
    <submittedName>
        <fullName evidence="2">Uncharacterized protein</fullName>
    </submittedName>
</protein>
<gene>
    <name evidence="2" type="ORF">BWQ96_01865</name>
</gene>
<feature type="coiled-coil region" evidence="1">
    <location>
        <begin position="76"/>
        <end position="110"/>
    </location>
</feature>
<dbReference type="Proteomes" id="UP000247409">
    <property type="component" value="Unassembled WGS sequence"/>
</dbReference>
<evidence type="ECO:0000256" key="1">
    <source>
        <dbReference type="SAM" id="Coils"/>
    </source>
</evidence>
<proteinExistence type="predicted"/>
<reference evidence="2 3" key="1">
    <citation type="journal article" date="2018" name="Mol. Biol. Evol.">
        <title>Analysis of the draft genome of the red seaweed Gracilariopsis chorda provides insights into genome size evolution in Rhodophyta.</title>
        <authorList>
            <person name="Lee J."/>
            <person name="Yang E.C."/>
            <person name="Graf L."/>
            <person name="Yang J.H."/>
            <person name="Qiu H."/>
            <person name="Zel Zion U."/>
            <person name="Chan C.X."/>
            <person name="Stephens T.G."/>
            <person name="Weber A.P.M."/>
            <person name="Boo G.H."/>
            <person name="Boo S.M."/>
            <person name="Kim K.M."/>
            <person name="Shin Y."/>
            <person name="Jung M."/>
            <person name="Lee S.J."/>
            <person name="Yim H.S."/>
            <person name="Lee J.H."/>
            <person name="Bhattacharya D."/>
            <person name="Yoon H.S."/>
        </authorList>
    </citation>
    <scope>NUCLEOTIDE SEQUENCE [LARGE SCALE GENOMIC DNA]</scope>
    <source>
        <strain evidence="2 3">SKKU-2015</strain>
        <tissue evidence="2">Whole body</tissue>
    </source>
</reference>
<organism evidence="2 3">
    <name type="scientific">Gracilariopsis chorda</name>
    <dbReference type="NCBI Taxonomy" id="448386"/>
    <lineage>
        <taxon>Eukaryota</taxon>
        <taxon>Rhodophyta</taxon>
        <taxon>Florideophyceae</taxon>
        <taxon>Rhodymeniophycidae</taxon>
        <taxon>Gracilariales</taxon>
        <taxon>Gracilariaceae</taxon>
        <taxon>Gracilariopsis</taxon>
    </lineage>
</organism>
<evidence type="ECO:0000313" key="3">
    <source>
        <dbReference type="Proteomes" id="UP000247409"/>
    </source>
</evidence>
<dbReference type="AlphaFoldDB" id="A0A2V3J216"/>
<accession>A0A2V3J216</accession>
<evidence type="ECO:0000313" key="2">
    <source>
        <dbReference type="EMBL" id="PXF48405.1"/>
    </source>
</evidence>
<name>A0A2V3J216_9FLOR</name>
<comment type="caution">
    <text evidence="2">The sequence shown here is derived from an EMBL/GenBank/DDBJ whole genome shotgun (WGS) entry which is preliminary data.</text>
</comment>
<keyword evidence="3" id="KW-1185">Reference proteome</keyword>
<dbReference type="EMBL" id="NBIV01000014">
    <property type="protein sequence ID" value="PXF48405.1"/>
    <property type="molecule type" value="Genomic_DNA"/>
</dbReference>